<dbReference type="PROSITE" id="PS51819">
    <property type="entry name" value="VOC"/>
    <property type="match status" value="1"/>
</dbReference>
<dbReference type="InterPro" id="IPR037523">
    <property type="entry name" value="VOC_core"/>
</dbReference>
<evidence type="ECO:0000256" key="1">
    <source>
        <dbReference type="ARBA" id="ARBA00010363"/>
    </source>
</evidence>
<protein>
    <recommendedName>
        <fullName evidence="3">Glyoxalase domain-containing protein 5</fullName>
    </recommendedName>
</protein>
<dbReference type="GO" id="GO:0046872">
    <property type="term" value="F:metal ion binding"/>
    <property type="evidence" value="ECO:0007669"/>
    <property type="project" value="UniProtKB-KW"/>
</dbReference>
<evidence type="ECO:0000256" key="3">
    <source>
        <dbReference type="ARBA" id="ARBA00040140"/>
    </source>
</evidence>
<dbReference type="PANTHER" id="PTHR21366">
    <property type="entry name" value="GLYOXALASE FAMILY PROTEIN"/>
    <property type="match status" value="1"/>
</dbReference>
<evidence type="ECO:0000313" key="5">
    <source>
        <dbReference type="EMBL" id="KAK6188451.1"/>
    </source>
</evidence>
<gene>
    <name evidence="5" type="ORF">SNE40_004620</name>
</gene>
<name>A0AAN8K974_PATCE</name>
<dbReference type="InterPro" id="IPR004360">
    <property type="entry name" value="Glyas_Fos-R_dOase_dom"/>
</dbReference>
<dbReference type="Pfam" id="PF00903">
    <property type="entry name" value="Glyoxalase"/>
    <property type="match status" value="1"/>
</dbReference>
<evidence type="ECO:0000259" key="4">
    <source>
        <dbReference type="PROSITE" id="PS51819"/>
    </source>
</evidence>
<keyword evidence="6" id="KW-1185">Reference proteome</keyword>
<dbReference type="InterPro" id="IPR050383">
    <property type="entry name" value="GlyoxalaseI/FosfomycinResist"/>
</dbReference>
<proteinExistence type="inferred from homology"/>
<dbReference type="GO" id="GO:0004462">
    <property type="term" value="F:lactoylglutathione lyase activity"/>
    <property type="evidence" value="ECO:0007669"/>
    <property type="project" value="InterPro"/>
</dbReference>
<dbReference type="CDD" id="cd07253">
    <property type="entry name" value="GLOD5"/>
    <property type="match status" value="1"/>
</dbReference>
<evidence type="ECO:0000313" key="6">
    <source>
        <dbReference type="Proteomes" id="UP001347796"/>
    </source>
</evidence>
<feature type="domain" description="VOC" evidence="4">
    <location>
        <begin position="33"/>
        <end position="153"/>
    </location>
</feature>
<accession>A0AAN8K974</accession>
<reference evidence="5 6" key="1">
    <citation type="submission" date="2024-01" db="EMBL/GenBank/DDBJ databases">
        <title>The genome of the rayed Mediterranean limpet Patella caerulea (Linnaeus, 1758).</title>
        <authorList>
            <person name="Anh-Thu Weber A."/>
            <person name="Halstead-Nussloch G."/>
        </authorList>
    </citation>
    <scope>NUCLEOTIDE SEQUENCE [LARGE SCALE GENOMIC DNA]</scope>
    <source>
        <strain evidence="5">AATW-2023a</strain>
        <tissue evidence="5">Whole specimen</tissue>
    </source>
</reference>
<dbReference type="EMBL" id="JAZGQO010000003">
    <property type="protein sequence ID" value="KAK6188451.1"/>
    <property type="molecule type" value="Genomic_DNA"/>
</dbReference>
<comment type="caution">
    <text evidence="5">The sequence shown here is derived from an EMBL/GenBank/DDBJ whole genome shotgun (WGS) entry which is preliminary data.</text>
</comment>
<dbReference type="SUPFAM" id="SSF54593">
    <property type="entry name" value="Glyoxalase/Bleomycin resistance protein/Dihydroxybiphenyl dioxygenase"/>
    <property type="match status" value="1"/>
</dbReference>
<organism evidence="5 6">
    <name type="scientific">Patella caerulea</name>
    <name type="common">Rayed Mediterranean limpet</name>
    <dbReference type="NCBI Taxonomy" id="87958"/>
    <lineage>
        <taxon>Eukaryota</taxon>
        <taxon>Metazoa</taxon>
        <taxon>Spiralia</taxon>
        <taxon>Lophotrochozoa</taxon>
        <taxon>Mollusca</taxon>
        <taxon>Gastropoda</taxon>
        <taxon>Patellogastropoda</taxon>
        <taxon>Patelloidea</taxon>
        <taxon>Patellidae</taxon>
        <taxon>Patella</taxon>
    </lineage>
</organism>
<keyword evidence="2" id="KW-0479">Metal-binding</keyword>
<sequence length="159" mass="18279">MFPRLFSRQSHLLFRNLCDQSLRNYQDGFKINRFDHIVITVKDINKTVDFYTRVLGMDVTTFKARRKAMTFGQQKINIHEHGKELEPKSFTPTPGSADVCFITDTKLDKVIQHLKSCEVPILEGPVERTGAVGPILSVYFRDPDNNLLEVSNYLNDTKS</sequence>
<dbReference type="PROSITE" id="PS00934">
    <property type="entry name" value="GLYOXALASE_I_1"/>
    <property type="match status" value="1"/>
</dbReference>
<comment type="similarity">
    <text evidence="1">Belongs to the glyoxalase I family.</text>
</comment>
<evidence type="ECO:0000256" key="2">
    <source>
        <dbReference type="ARBA" id="ARBA00022723"/>
    </source>
</evidence>
<dbReference type="InterPro" id="IPR018146">
    <property type="entry name" value="Glyoxalase_1_CS"/>
</dbReference>
<dbReference type="AlphaFoldDB" id="A0AAN8K974"/>
<dbReference type="InterPro" id="IPR029068">
    <property type="entry name" value="Glyas_Bleomycin-R_OHBP_Dase"/>
</dbReference>
<dbReference type="PANTHER" id="PTHR21366:SF14">
    <property type="entry name" value="GLYOXALASE DOMAIN-CONTAINING PROTEIN 5"/>
    <property type="match status" value="1"/>
</dbReference>
<dbReference type="Gene3D" id="3.10.180.10">
    <property type="entry name" value="2,3-Dihydroxybiphenyl 1,2-Dioxygenase, domain 1"/>
    <property type="match status" value="1"/>
</dbReference>
<dbReference type="Proteomes" id="UP001347796">
    <property type="component" value="Unassembled WGS sequence"/>
</dbReference>